<evidence type="ECO:0000313" key="2">
    <source>
        <dbReference type="EMBL" id="KAF2734739.1"/>
    </source>
</evidence>
<reference evidence="2" key="1">
    <citation type="journal article" date="2020" name="Stud. Mycol.">
        <title>101 Dothideomycetes genomes: a test case for predicting lifestyles and emergence of pathogens.</title>
        <authorList>
            <person name="Haridas S."/>
            <person name="Albert R."/>
            <person name="Binder M."/>
            <person name="Bloem J."/>
            <person name="Labutti K."/>
            <person name="Salamov A."/>
            <person name="Andreopoulos B."/>
            <person name="Baker S."/>
            <person name="Barry K."/>
            <person name="Bills G."/>
            <person name="Bluhm B."/>
            <person name="Cannon C."/>
            <person name="Castanera R."/>
            <person name="Culley D."/>
            <person name="Daum C."/>
            <person name="Ezra D."/>
            <person name="Gonzalez J."/>
            <person name="Henrissat B."/>
            <person name="Kuo A."/>
            <person name="Liang C."/>
            <person name="Lipzen A."/>
            <person name="Lutzoni F."/>
            <person name="Magnuson J."/>
            <person name="Mondo S."/>
            <person name="Nolan M."/>
            <person name="Ohm R."/>
            <person name="Pangilinan J."/>
            <person name="Park H.-J."/>
            <person name="Ramirez L."/>
            <person name="Alfaro M."/>
            <person name="Sun H."/>
            <person name="Tritt A."/>
            <person name="Yoshinaga Y."/>
            <person name="Zwiers L.-H."/>
            <person name="Turgeon B."/>
            <person name="Goodwin S."/>
            <person name="Spatafora J."/>
            <person name="Crous P."/>
            <person name="Grigoriev I."/>
        </authorList>
    </citation>
    <scope>NUCLEOTIDE SEQUENCE</scope>
    <source>
        <strain evidence="2">CBS 125425</strain>
    </source>
</reference>
<feature type="chain" id="PRO_5040299585" evidence="1">
    <location>
        <begin position="22"/>
        <end position="278"/>
    </location>
</feature>
<keyword evidence="1" id="KW-0732">Signal</keyword>
<comment type="caution">
    <text evidence="2">The sequence shown here is derived from an EMBL/GenBank/DDBJ whole genome shotgun (WGS) entry which is preliminary data.</text>
</comment>
<organism evidence="2 3">
    <name type="scientific">Polyplosphaeria fusca</name>
    <dbReference type="NCBI Taxonomy" id="682080"/>
    <lineage>
        <taxon>Eukaryota</taxon>
        <taxon>Fungi</taxon>
        <taxon>Dikarya</taxon>
        <taxon>Ascomycota</taxon>
        <taxon>Pezizomycotina</taxon>
        <taxon>Dothideomycetes</taxon>
        <taxon>Pleosporomycetidae</taxon>
        <taxon>Pleosporales</taxon>
        <taxon>Tetraplosphaeriaceae</taxon>
        <taxon>Polyplosphaeria</taxon>
    </lineage>
</organism>
<gene>
    <name evidence="2" type="ORF">EJ04DRAFT_523440</name>
</gene>
<proteinExistence type="predicted"/>
<dbReference type="AlphaFoldDB" id="A0A9P4QXT0"/>
<name>A0A9P4QXT0_9PLEO</name>
<keyword evidence="3" id="KW-1185">Reference proteome</keyword>
<sequence length="278" mass="31077">MAPTTIWFLALVGIFSSVVQCAPSSLLFPKDASSLDKPVLSPPVPDLSKDLLNNLRDLLNSDSIWQPSLTNQDCKDWFQKEGFKLEDIETYNATYGDCEVPWTMCRHKSAPYGMKTTSIIWGRVPVRLRSYIRHVIALPAKINGLPEAINDNDNVVITGNARFSQILAAVGKSVDKYGFPNTTGLYHNSFEWLNAYAHDKAVPSAVAAIDQTENLAQFIILALYEKRVRGGVEEQIPGWESISHGYRQVIKNAYRDSWGDKEGVLCQKRLNDSDIISV</sequence>
<dbReference type="Proteomes" id="UP000799444">
    <property type="component" value="Unassembled WGS sequence"/>
</dbReference>
<evidence type="ECO:0000313" key="3">
    <source>
        <dbReference type="Proteomes" id="UP000799444"/>
    </source>
</evidence>
<protein>
    <submittedName>
        <fullName evidence="2">Uncharacterized protein</fullName>
    </submittedName>
</protein>
<feature type="signal peptide" evidence="1">
    <location>
        <begin position="1"/>
        <end position="21"/>
    </location>
</feature>
<accession>A0A9P4QXT0</accession>
<dbReference type="OrthoDB" id="2142213at2759"/>
<dbReference type="EMBL" id="ML996144">
    <property type="protein sequence ID" value="KAF2734739.1"/>
    <property type="molecule type" value="Genomic_DNA"/>
</dbReference>
<evidence type="ECO:0000256" key="1">
    <source>
        <dbReference type="SAM" id="SignalP"/>
    </source>
</evidence>